<dbReference type="AlphaFoldDB" id="A0A2M7SBR2"/>
<dbReference type="SUPFAM" id="SSF51658">
    <property type="entry name" value="Xylose isomerase-like"/>
    <property type="match status" value="1"/>
</dbReference>
<accession>A0A2M7SBR2</accession>
<feature type="domain" description="Xylose isomerase-like TIM barrel" evidence="1">
    <location>
        <begin position="30"/>
        <end position="274"/>
    </location>
</feature>
<sequence>MNDARPEVIMKLCINGATTMPYQLQEDIVFAHKAKFTGIEIWYDKLKKFLADGNTLVKLQELLWSAELEPVSLCPVPLIAFSDNEQAIQEAVKAAQIAAQIDCSTILVYPADAQPEGVTKEDAKKKAAAALKAYAEAIQSCKVKIAFEPIGMHPYVPKPQDALEIISAAGSDNLGIMLDTFHLYKSGVTLEEIKSVPVEKLLLVHVGDCEDAPREKLGAEQQVYPGLGVVPLVDIFRILRDKGYKGFLSVEIFRQDYWKENPEKIAADAKKYLDALLAKL</sequence>
<evidence type="ECO:0000313" key="3">
    <source>
        <dbReference type="Proteomes" id="UP000229307"/>
    </source>
</evidence>
<name>A0A2M7SBR2_9BACT</name>
<dbReference type="EMBL" id="PFMR01000152">
    <property type="protein sequence ID" value="PIZ16919.1"/>
    <property type="molecule type" value="Genomic_DNA"/>
</dbReference>
<dbReference type="InterPro" id="IPR050312">
    <property type="entry name" value="IolE/XylAMocC-like"/>
</dbReference>
<comment type="caution">
    <text evidence="2">The sequence shown here is derived from an EMBL/GenBank/DDBJ whole genome shotgun (WGS) entry which is preliminary data.</text>
</comment>
<protein>
    <recommendedName>
        <fullName evidence="1">Xylose isomerase-like TIM barrel domain-containing protein</fullName>
    </recommendedName>
</protein>
<dbReference type="PANTHER" id="PTHR12110:SF21">
    <property type="entry name" value="XYLOSE ISOMERASE-LIKE TIM BARREL DOMAIN-CONTAINING PROTEIN"/>
    <property type="match status" value="1"/>
</dbReference>
<dbReference type="InterPro" id="IPR013022">
    <property type="entry name" value="Xyl_isomerase-like_TIM-brl"/>
</dbReference>
<organism evidence="2 3">
    <name type="scientific">Candidatus Desantisbacteria bacterium CG_4_10_14_0_8_um_filter_48_22</name>
    <dbReference type="NCBI Taxonomy" id="1974543"/>
    <lineage>
        <taxon>Bacteria</taxon>
        <taxon>Candidatus Desantisiibacteriota</taxon>
    </lineage>
</organism>
<evidence type="ECO:0000259" key="1">
    <source>
        <dbReference type="Pfam" id="PF01261"/>
    </source>
</evidence>
<dbReference type="Pfam" id="PF01261">
    <property type="entry name" value="AP_endonuc_2"/>
    <property type="match status" value="1"/>
</dbReference>
<reference evidence="3" key="1">
    <citation type="submission" date="2017-09" db="EMBL/GenBank/DDBJ databases">
        <title>Depth-based differentiation of microbial function through sediment-hosted aquifers and enrichment of novel symbionts in the deep terrestrial subsurface.</title>
        <authorList>
            <person name="Probst A.J."/>
            <person name="Ladd B."/>
            <person name="Jarett J.K."/>
            <person name="Geller-Mcgrath D.E."/>
            <person name="Sieber C.M.K."/>
            <person name="Emerson J.B."/>
            <person name="Anantharaman K."/>
            <person name="Thomas B.C."/>
            <person name="Malmstrom R."/>
            <person name="Stieglmeier M."/>
            <person name="Klingl A."/>
            <person name="Woyke T."/>
            <person name="Ryan C.M."/>
            <person name="Banfield J.F."/>
        </authorList>
    </citation>
    <scope>NUCLEOTIDE SEQUENCE [LARGE SCALE GENOMIC DNA]</scope>
</reference>
<dbReference type="PANTHER" id="PTHR12110">
    <property type="entry name" value="HYDROXYPYRUVATE ISOMERASE"/>
    <property type="match status" value="1"/>
</dbReference>
<proteinExistence type="predicted"/>
<dbReference type="Gene3D" id="3.20.20.150">
    <property type="entry name" value="Divalent-metal-dependent TIM barrel enzymes"/>
    <property type="match status" value="1"/>
</dbReference>
<dbReference type="InterPro" id="IPR036237">
    <property type="entry name" value="Xyl_isomerase-like_sf"/>
</dbReference>
<dbReference type="Proteomes" id="UP000229307">
    <property type="component" value="Unassembled WGS sequence"/>
</dbReference>
<evidence type="ECO:0000313" key="2">
    <source>
        <dbReference type="EMBL" id="PIZ16919.1"/>
    </source>
</evidence>
<gene>
    <name evidence="2" type="ORF">COY52_05695</name>
</gene>